<keyword evidence="1" id="KW-0812">Transmembrane</keyword>
<evidence type="ECO:0000313" key="3">
    <source>
        <dbReference type="WBParaSite" id="Gr19_v10_g2277.t1"/>
    </source>
</evidence>
<organism evidence="2 3">
    <name type="scientific">Globodera rostochiensis</name>
    <name type="common">Golden nematode worm</name>
    <name type="synonym">Heterodera rostochiensis</name>
    <dbReference type="NCBI Taxonomy" id="31243"/>
    <lineage>
        <taxon>Eukaryota</taxon>
        <taxon>Metazoa</taxon>
        <taxon>Ecdysozoa</taxon>
        <taxon>Nematoda</taxon>
        <taxon>Chromadorea</taxon>
        <taxon>Rhabditida</taxon>
        <taxon>Tylenchina</taxon>
        <taxon>Tylenchomorpha</taxon>
        <taxon>Tylenchoidea</taxon>
        <taxon>Heteroderidae</taxon>
        <taxon>Heteroderinae</taxon>
        <taxon>Globodera</taxon>
    </lineage>
</organism>
<dbReference type="AlphaFoldDB" id="A0A914HNP1"/>
<feature type="transmembrane region" description="Helical" evidence="1">
    <location>
        <begin position="7"/>
        <end position="28"/>
    </location>
</feature>
<evidence type="ECO:0000256" key="1">
    <source>
        <dbReference type="SAM" id="Phobius"/>
    </source>
</evidence>
<sequence length="225" mass="25114">MIRKALFIWIGLISWFILNFCCLCFHFMPFFVSAWLKLGTFIHYAFAVLRLLHIVRLKCARGESTVSSSGTNAERVRFCGKFTVKSSKAMAAPGCGGKTTFPYYRNVGITTGTLQTVPWAIRPEAPAAPTLKQPKSRAIIALAQTVGGQKGRKSAPPMLNSNRWQLAGRAQPTLRQKRSQAETFGQNICRWPKVRTAGELTLLTPEHNMANVAISADRWKTDQIR</sequence>
<keyword evidence="2" id="KW-1185">Reference proteome</keyword>
<reference evidence="3" key="1">
    <citation type="submission" date="2022-11" db="UniProtKB">
        <authorList>
            <consortium name="WormBaseParasite"/>
        </authorList>
    </citation>
    <scope>IDENTIFICATION</scope>
</reference>
<dbReference type="WBParaSite" id="Gr19_v10_g2277.t1">
    <property type="protein sequence ID" value="Gr19_v10_g2277.t1"/>
    <property type="gene ID" value="Gr19_v10_g2277"/>
</dbReference>
<feature type="transmembrane region" description="Helical" evidence="1">
    <location>
        <begin position="34"/>
        <end position="52"/>
    </location>
</feature>
<protein>
    <submittedName>
        <fullName evidence="3">Secreted protein</fullName>
    </submittedName>
</protein>
<keyword evidence="1" id="KW-0472">Membrane</keyword>
<proteinExistence type="predicted"/>
<dbReference type="Proteomes" id="UP000887572">
    <property type="component" value="Unplaced"/>
</dbReference>
<accession>A0A914HNP1</accession>
<name>A0A914HNP1_GLORO</name>
<keyword evidence="1" id="KW-1133">Transmembrane helix</keyword>
<evidence type="ECO:0000313" key="2">
    <source>
        <dbReference type="Proteomes" id="UP000887572"/>
    </source>
</evidence>